<dbReference type="EMBL" id="KC811145">
    <property type="protein sequence ID" value="AGQ19865.1"/>
    <property type="molecule type" value="Genomic_DNA"/>
</dbReference>
<accession>S5DSC0</accession>
<organism evidence="1">
    <name type="scientific">Candidatus Actinomarina minuta</name>
    <dbReference type="NCBI Taxonomy" id="1389454"/>
    <lineage>
        <taxon>Bacteria</taxon>
        <taxon>Bacillati</taxon>
        <taxon>Actinomycetota</taxon>
        <taxon>Actinomycetes</taxon>
        <taxon>Candidatus Actinomarinidae</taxon>
        <taxon>Candidatus Actinomarinales</taxon>
        <taxon>Candidatus Actinomarineae</taxon>
        <taxon>Candidatus Actinomarinaceae</taxon>
        <taxon>Candidatus Actinomarina</taxon>
    </lineage>
</organism>
<reference evidence="1" key="1">
    <citation type="journal article" date="2013" name="Sci. Rep.">
        <title>Metagenomics uncovers a new group of low GC and ultra-small marine Actinobacteria.</title>
        <authorList>
            <person name="Ghai R."/>
            <person name="Mizuno C.M."/>
            <person name="Picazo A."/>
            <person name="Camacho A."/>
            <person name="Rodriguez-Valera F."/>
        </authorList>
    </citation>
    <scope>NUCLEOTIDE SEQUENCE</scope>
</reference>
<dbReference type="AlphaFoldDB" id="S5DSC0"/>
<evidence type="ECO:0000313" key="1">
    <source>
        <dbReference type="EMBL" id="AGQ19865.1"/>
    </source>
</evidence>
<proteinExistence type="predicted"/>
<name>S5DSC0_9ACTN</name>
<sequence>MSEDIFSQFFNLFNNDESNVNWELAKQINNHITKDEESTPFELSNNEINYEQIFRVIELKSEELRTNGLKPIEITFLTPKEYGQWFIESIKHFNFENIESPELSLFGGIGGNNMKSSIFGMQFGNLAGLLGKFSWGLSQFGLILPQSATLGINQKNFNAKITSFEANENDLTLGLFSIEYTTLCLGNYSQPFENIMNTLTKSSEEMIENLKDLNFDMNPEAINNPQDMFANISEVEGIDPSKVFENIAAPLSFYRSVIKQKSKDLGILQDESIFDLLMDLSFSSYESPTKDIETKISELDNYSDNFLDYLVDSKSTFSIEDILSNSDLIPTIDELYDPINWATRTSMPPI</sequence>
<protein>
    <submittedName>
        <fullName evidence="1">MedDCM-OCT-S43-C48-cds6</fullName>
    </submittedName>
</protein>